<organism evidence="2 3">
    <name type="scientific">Caenorhabditis nigoni</name>
    <dbReference type="NCBI Taxonomy" id="1611254"/>
    <lineage>
        <taxon>Eukaryota</taxon>
        <taxon>Metazoa</taxon>
        <taxon>Ecdysozoa</taxon>
        <taxon>Nematoda</taxon>
        <taxon>Chromadorea</taxon>
        <taxon>Rhabditida</taxon>
        <taxon>Rhabditina</taxon>
        <taxon>Rhabditomorpha</taxon>
        <taxon>Rhabditoidea</taxon>
        <taxon>Rhabditidae</taxon>
        <taxon>Peloderinae</taxon>
        <taxon>Caenorhabditis</taxon>
    </lineage>
</organism>
<dbReference type="SUPFAM" id="SSF53474">
    <property type="entry name" value="alpha/beta-Hydrolases"/>
    <property type="match status" value="1"/>
</dbReference>
<keyword evidence="3" id="KW-1185">Reference proteome</keyword>
<reference evidence="3" key="1">
    <citation type="submission" date="2017-10" db="EMBL/GenBank/DDBJ databases">
        <title>Rapid genome shrinkage in a self-fertile nematode reveals novel sperm competition proteins.</title>
        <authorList>
            <person name="Yin D."/>
            <person name="Schwarz E.M."/>
            <person name="Thomas C.G."/>
            <person name="Felde R.L."/>
            <person name="Korf I.F."/>
            <person name="Cutter A.D."/>
            <person name="Schartner C.M."/>
            <person name="Ralston E.J."/>
            <person name="Meyer B.J."/>
            <person name="Haag E.S."/>
        </authorList>
    </citation>
    <scope>NUCLEOTIDE SEQUENCE [LARGE SCALE GENOMIC DNA]</scope>
    <source>
        <strain evidence="3">JU1422</strain>
    </source>
</reference>
<dbReference type="PANTHER" id="PTHR45029:SF2">
    <property type="entry name" value="CARBOXYLIC ESTER HYDROLASE"/>
    <property type="match status" value="1"/>
</dbReference>
<accession>A0A2G5T9J8</accession>
<dbReference type="InterPro" id="IPR029058">
    <property type="entry name" value="AB_hydrolase_fold"/>
</dbReference>
<dbReference type="InterPro" id="IPR002018">
    <property type="entry name" value="CarbesteraseB"/>
</dbReference>
<dbReference type="OrthoDB" id="19653at2759"/>
<name>A0A2G5T9J8_9PELO</name>
<protein>
    <recommendedName>
        <fullName evidence="1">Carboxylesterase type B domain-containing protein</fullName>
    </recommendedName>
</protein>
<evidence type="ECO:0000259" key="1">
    <source>
        <dbReference type="Pfam" id="PF00135"/>
    </source>
</evidence>
<dbReference type="InterPro" id="IPR043187">
    <property type="entry name" value="CM06B1-like"/>
</dbReference>
<dbReference type="Gene3D" id="3.40.50.1820">
    <property type="entry name" value="alpha/beta hydrolase"/>
    <property type="match status" value="1"/>
</dbReference>
<dbReference type="Proteomes" id="UP000230233">
    <property type="component" value="Chromosome V"/>
</dbReference>
<dbReference type="PANTHER" id="PTHR45029">
    <property type="entry name" value="CARBOXYLIC ESTER HYDROLASE-RELATED"/>
    <property type="match status" value="1"/>
</dbReference>
<dbReference type="AlphaFoldDB" id="A0A2G5T9J8"/>
<dbReference type="EMBL" id="PDUG01000005">
    <property type="protein sequence ID" value="PIC23908.1"/>
    <property type="molecule type" value="Genomic_DNA"/>
</dbReference>
<dbReference type="Pfam" id="PF00135">
    <property type="entry name" value="COesterase"/>
    <property type="match status" value="1"/>
</dbReference>
<proteinExistence type="predicted"/>
<comment type="caution">
    <text evidence="2">The sequence shown here is derived from an EMBL/GenBank/DDBJ whole genome shotgun (WGS) entry which is preliminary data.</text>
</comment>
<dbReference type="STRING" id="1611254.A0A2G5T9J8"/>
<feature type="domain" description="Carboxylesterase type B" evidence="1">
    <location>
        <begin position="3"/>
        <end position="294"/>
    </location>
</feature>
<gene>
    <name evidence="2" type="primary">Cnig_chr_V.g17438</name>
    <name evidence="2" type="ORF">B9Z55_017438</name>
</gene>
<sequence>MANSGSAYCDYILRPKHLQAKVFREFAQSHGYDGKDSRSLLKWYQDQEVEKFTEVANFKPQASGFLSFVPNFDGDFFPKPLDELRKDAPKLDVIVTVGEYEGLSFMMHVPKEQPFNETVSLFFGADLVNDVEGTKNKLVEFYMRDADATDNDAITERTVEFIGDVCFNIGALDTARSCAKYGNNVYLASFDYYCKDGIEGPMADTMPFKAATHGSELKYIVGEGEGKFCPNDEELKMMNIMGDLVTNFAKYGNPNGKKGPEIWEKYDTDRSDRYFKIDYPESEMRNNFQNGRLKVLDEVNKNEKKYREEMFGINYE</sequence>
<evidence type="ECO:0000313" key="2">
    <source>
        <dbReference type="EMBL" id="PIC23908.1"/>
    </source>
</evidence>
<evidence type="ECO:0000313" key="3">
    <source>
        <dbReference type="Proteomes" id="UP000230233"/>
    </source>
</evidence>